<protein>
    <submittedName>
        <fullName evidence="2">Uncharacterized protein</fullName>
    </submittedName>
</protein>
<feature type="region of interest" description="Disordered" evidence="1">
    <location>
        <begin position="1"/>
        <end position="33"/>
    </location>
</feature>
<proteinExistence type="predicted"/>
<dbReference type="AlphaFoldDB" id="A0AAN6VBQ3"/>
<organism evidence="2 3">
    <name type="scientific">Chaetomidium leptoderma</name>
    <dbReference type="NCBI Taxonomy" id="669021"/>
    <lineage>
        <taxon>Eukaryota</taxon>
        <taxon>Fungi</taxon>
        <taxon>Dikarya</taxon>
        <taxon>Ascomycota</taxon>
        <taxon>Pezizomycotina</taxon>
        <taxon>Sordariomycetes</taxon>
        <taxon>Sordariomycetidae</taxon>
        <taxon>Sordariales</taxon>
        <taxon>Chaetomiaceae</taxon>
        <taxon>Chaetomidium</taxon>
    </lineage>
</organism>
<dbReference type="Proteomes" id="UP001302745">
    <property type="component" value="Unassembled WGS sequence"/>
</dbReference>
<feature type="non-terminal residue" evidence="2">
    <location>
        <position position="55"/>
    </location>
</feature>
<dbReference type="EMBL" id="MU857381">
    <property type="protein sequence ID" value="KAK4148454.1"/>
    <property type="molecule type" value="Genomic_DNA"/>
</dbReference>
<gene>
    <name evidence="2" type="ORF">C8A00DRAFT_19720</name>
</gene>
<keyword evidence="3" id="KW-1185">Reference proteome</keyword>
<sequence>MAAVSLQVPGYDDDAPDEAAPEVPPLSNPPPDHKLLTHQYDALDELVDDLHEWGA</sequence>
<reference evidence="2" key="1">
    <citation type="journal article" date="2023" name="Mol. Phylogenet. Evol.">
        <title>Genome-scale phylogeny and comparative genomics of the fungal order Sordariales.</title>
        <authorList>
            <person name="Hensen N."/>
            <person name="Bonometti L."/>
            <person name="Westerberg I."/>
            <person name="Brannstrom I.O."/>
            <person name="Guillou S."/>
            <person name="Cros-Aarteil S."/>
            <person name="Calhoun S."/>
            <person name="Haridas S."/>
            <person name="Kuo A."/>
            <person name="Mondo S."/>
            <person name="Pangilinan J."/>
            <person name="Riley R."/>
            <person name="LaButti K."/>
            <person name="Andreopoulos B."/>
            <person name="Lipzen A."/>
            <person name="Chen C."/>
            <person name="Yan M."/>
            <person name="Daum C."/>
            <person name="Ng V."/>
            <person name="Clum A."/>
            <person name="Steindorff A."/>
            <person name="Ohm R.A."/>
            <person name="Martin F."/>
            <person name="Silar P."/>
            <person name="Natvig D.O."/>
            <person name="Lalanne C."/>
            <person name="Gautier V."/>
            <person name="Ament-Velasquez S.L."/>
            <person name="Kruys A."/>
            <person name="Hutchinson M.I."/>
            <person name="Powell A.J."/>
            <person name="Barry K."/>
            <person name="Miller A.N."/>
            <person name="Grigoriev I.V."/>
            <person name="Debuchy R."/>
            <person name="Gladieux P."/>
            <person name="Hiltunen Thoren M."/>
            <person name="Johannesson H."/>
        </authorList>
    </citation>
    <scope>NUCLEOTIDE SEQUENCE</scope>
    <source>
        <strain evidence="2">CBS 538.74</strain>
    </source>
</reference>
<evidence type="ECO:0000256" key="1">
    <source>
        <dbReference type="SAM" id="MobiDB-lite"/>
    </source>
</evidence>
<comment type="caution">
    <text evidence="2">The sequence shown here is derived from an EMBL/GenBank/DDBJ whole genome shotgun (WGS) entry which is preliminary data.</text>
</comment>
<feature type="compositionally biased region" description="Acidic residues" evidence="1">
    <location>
        <begin position="11"/>
        <end position="20"/>
    </location>
</feature>
<evidence type="ECO:0000313" key="3">
    <source>
        <dbReference type="Proteomes" id="UP001302745"/>
    </source>
</evidence>
<accession>A0AAN6VBQ3</accession>
<reference evidence="2" key="2">
    <citation type="submission" date="2023-05" db="EMBL/GenBank/DDBJ databases">
        <authorList>
            <consortium name="Lawrence Berkeley National Laboratory"/>
            <person name="Steindorff A."/>
            <person name="Hensen N."/>
            <person name="Bonometti L."/>
            <person name="Westerberg I."/>
            <person name="Brannstrom I.O."/>
            <person name="Guillou S."/>
            <person name="Cros-Aarteil S."/>
            <person name="Calhoun S."/>
            <person name="Haridas S."/>
            <person name="Kuo A."/>
            <person name="Mondo S."/>
            <person name="Pangilinan J."/>
            <person name="Riley R."/>
            <person name="Labutti K."/>
            <person name="Andreopoulos B."/>
            <person name="Lipzen A."/>
            <person name="Chen C."/>
            <person name="Yanf M."/>
            <person name="Daum C."/>
            <person name="Ng V."/>
            <person name="Clum A."/>
            <person name="Ohm R."/>
            <person name="Martin F."/>
            <person name="Silar P."/>
            <person name="Natvig D."/>
            <person name="Lalanne C."/>
            <person name="Gautier V."/>
            <person name="Ament-Velasquez S.L."/>
            <person name="Kruys A."/>
            <person name="Hutchinson M.I."/>
            <person name="Powell A.J."/>
            <person name="Barry K."/>
            <person name="Miller A.N."/>
            <person name="Grigoriev I.V."/>
            <person name="Debuchy R."/>
            <person name="Gladieux P."/>
            <person name="Thoren M.H."/>
            <person name="Johannesson H."/>
        </authorList>
    </citation>
    <scope>NUCLEOTIDE SEQUENCE</scope>
    <source>
        <strain evidence="2">CBS 538.74</strain>
    </source>
</reference>
<evidence type="ECO:0000313" key="2">
    <source>
        <dbReference type="EMBL" id="KAK4148454.1"/>
    </source>
</evidence>
<name>A0AAN6VBQ3_9PEZI</name>